<comment type="caution">
    <text evidence="3">The sequence shown here is derived from an EMBL/GenBank/DDBJ whole genome shotgun (WGS) entry which is preliminary data.</text>
</comment>
<dbReference type="Proteomes" id="UP000544551">
    <property type="component" value="Unassembled WGS sequence"/>
</dbReference>
<dbReference type="Pfam" id="PF03703">
    <property type="entry name" value="bPH_2"/>
    <property type="match status" value="1"/>
</dbReference>
<accession>A0AB36CIZ0</accession>
<protein>
    <submittedName>
        <fullName evidence="3">PH domain-containing protein</fullName>
    </submittedName>
</protein>
<dbReference type="InterPro" id="IPR005182">
    <property type="entry name" value="YdbS-like_PH"/>
</dbReference>
<gene>
    <name evidence="3" type="ORF">HF853_03560</name>
</gene>
<feature type="domain" description="YdbS-like PH" evidence="1">
    <location>
        <begin position="60"/>
        <end position="129"/>
    </location>
</feature>
<dbReference type="RefSeq" id="WP_168969191.1">
    <property type="nucleotide sequence ID" value="NZ_JABAFZ010000003.1"/>
</dbReference>
<dbReference type="AlphaFoldDB" id="A0AB36CIZ0"/>
<sequence>MTIPENPYNDGQPKASGGFNFKGFAREATERVIAKHDHAGDSGVIWSAVGKPLTRMGAGRYSLTADYLVIEIGMLSTNRQQIRTHEIFDVDGRQTMAQKARGIGTVTLHAKRANGELELVELVDIPEFRPAVEIINSTAEEARIRLQQRANAQTLRHEGQQHQIPVNAAPNSSKNDINDELLKLAELKSAGVLDDEEFAAAKRKLLGL</sequence>
<organism evidence="3 4">
    <name type="scientific">Corynebacterium stationis</name>
    <dbReference type="NCBI Taxonomy" id="1705"/>
    <lineage>
        <taxon>Bacteria</taxon>
        <taxon>Bacillati</taxon>
        <taxon>Actinomycetota</taxon>
        <taxon>Actinomycetes</taxon>
        <taxon>Mycobacteriales</taxon>
        <taxon>Corynebacteriaceae</taxon>
        <taxon>Corynebacterium</taxon>
    </lineage>
</organism>
<evidence type="ECO:0000313" key="3">
    <source>
        <dbReference type="EMBL" id="NME88763.1"/>
    </source>
</evidence>
<name>A0AB36CIZ0_9CORY</name>
<feature type="domain" description="SHOCT" evidence="2">
    <location>
        <begin position="179"/>
        <end position="206"/>
    </location>
</feature>
<dbReference type="EMBL" id="JABAFZ010000003">
    <property type="protein sequence ID" value="NME88763.1"/>
    <property type="molecule type" value="Genomic_DNA"/>
</dbReference>
<evidence type="ECO:0000259" key="1">
    <source>
        <dbReference type="Pfam" id="PF03703"/>
    </source>
</evidence>
<reference evidence="3 4" key="1">
    <citation type="submission" date="2020-04" db="EMBL/GenBank/DDBJ databases">
        <authorList>
            <person name="Hitch T.C.A."/>
            <person name="Wylensek D."/>
            <person name="Clavel T."/>
        </authorList>
    </citation>
    <scope>NUCLEOTIDE SEQUENCE [LARGE SCALE GENOMIC DNA]</scope>
    <source>
        <strain evidence="3 4">BL-383-APC-3D</strain>
    </source>
</reference>
<proteinExistence type="predicted"/>
<evidence type="ECO:0000259" key="2">
    <source>
        <dbReference type="Pfam" id="PF09851"/>
    </source>
</evidence>
<dbReference type="InterPro" id="IPR018649">
    <property type="entry name" value="SHOCT"/>
</dbReference>
<dbReference type="Pfam" id="PF09851">
    <property type="entry name" value="SHOCT"/>
    <property type="match status" value="1"/>
</dbReference>
<evidence type="ECO:0000313" key="4">
    <source>
        <dbReference type="Proteomes" id="UP000544551"/>
    </source>
</evidence>